<sequence length="139" mass="15145">MLPNERFARVWLSALIVIFGAYFSTLALVRPDASSIALRIGLLAAALGALGLVAGGTWLAQRWRRRPDDAEDERDRAIEHKASAVAYRVLMVGMILVGCVMPFDKQGMDIVNAAVFAIALAEVVRHGLIVVGYRRGLRA</sequence>
<evidence type="ECO:0000313" key="3">
    <source>
        <dbReference type="Proteomes" id="UP001528850"/>
    </source>
</evidence>
<keyword evidence="3" id="KW-1185">Reference proteome</keyword>
<accession>A0ABT6B8U0</accession>
<keyword evidence="1" id="KW-0472">Membrane</keyword>
<feature type="transmembrane region" description="Helical" evidence="1">
    <location>
        <begin position="85"/>
        <end position="104"/>
    </location>
</feature>
<evidence type="ECO:0000313" key="2">
    <source>
        <dbReference type="EMBL" id="MDF4024530.1"/>
    </source>
</evidence>
<comment type="caution">
    <text evidence="2">The sequence shown here is derived from an EMBL/GenBank/DDBJ whole genome shotgun (WGS) entry which is preliminary data.</text>
</comment>
<proteinExistence type="predicted"/>
<keyword evidence="1" id="KW-1133">Transmembrane helix</keyword>
<evidence type="ECO:0000256" key="1">
    <source>
        <dbReference type="SAM" id="Phobius"/>
    </source>
</evidence>
<dbReference type="Proteomes" id="UP001528850">
    <property type="component" value="Unassembled WGS sequence"/>
</dbReference>
<dbReference type="EMBL" id="JARJJS010000001">
    <property type="protein sequence ID" value="MDF4024530.1"/>
    <property type="molecule type" value="Genomic_DNA"/>
</dbReference>
<organism evidence="2 3">
    <name type="scientific">Luteibacter sahnii</name>
    <dbReference type="NCBI Taxonomy" id="3021977"/>
    <lineage>
        <taxon>Bacteria</taxon>
        <taxon>Pseudomonadati</taxon>
        <taxon>Pseudomonadota</taxon>
        <taxon>Gammaproteobacteria</taxon>
        <taxon>Lysobacterales</taxon>
        <taxon>Rhodanobacteraceae</taxon>
        <taxon>Luteibacter</taxon>
    </lineage>
</organism>
<reference evidence="2 3" key="1">
    <citation type="journal article" date="2024" name="Curr. Microbiol.">
        <title>Luteibacter sahnii sp. nov., A Novel Yellow-Colored Xanthomonadin Pigment Producing Probiotic Bacterium from Healthy Rice Seed Microbiome.</title>
        <authorList>
            <person name="Jaiswal G."/>
            <person name="Rana R."/>
            <person name="Nayak P.K."/>
            <person name="Chouhan R."/>
            <person name="Gandhi S.G."/>
            <person name="Patel H.K."/>
            <person name="Patil P.B."/>
        </authorList>
    </citation>
    <scope>NUCLEOTIDE SEQUENCE [LARGE SCALE GENOMIC DNA]</scope>
    <source>
        <strain evidence="2 3">PPL201</strain>
    </source>
</reference>
<dbReference type="Pfam" id="PF09946">
    <property type="entry name" value="DUF2178"/>
    <property type="match status" value="1"/>
</dbReference>
<feature type="transmembrane region" description="Helical" evidence="1">
    <location>
        <begin position="36"/>
        <end position="60"/>
    </location>
</feature>
<feature type="transmembrane region" description="Helical" evidence="1">
    <location>
        <begin position="110"/>
        <end position="133"/>
    </location>
</feature>
<gene>
    <name evidence="2" type="ORF">P3W24_06105</name>
</gene>
<name>A0ABT6B8U0_9GAMM</name>
<dbReference type="InterPro" id="IPR019235">
    <property type="entry name" value="DUF2178_TM"/>
</dbReference>
<feature type="transmembrane region" description="Helical" evidence="1">
    <location>
        <begin position="7"/>
        <end position="30"/>
    </location>
</feature>
<keyword evidence="1" id="KW-0812">Transmembrane</keyword>
<protein>
    <submittedName>
        <fullName evidence="2">DUF2178 domain-containing protein</fullName>
    </submittedName>
</protein>